<feature type="compositionally biased region" description="Low complexity" evidence="1">
    <location>
        <begin position="494"/>
        <end position="522"/>
    </location>
</feature>
<dbReference type="NCBIfam" id="TIGR03919">
    <property type="entry name" value="T7SS_EccB"/>
    <property type="match status" value="1"/>
</dbReference>
<evidence type="ECO:0000256" key="1">
    <source>
        <dbReference type="SAM" id="MobiDB-lite"/>
    </source>
</evidence>
<dbReference type="EMBL" id="JADOTY010000001">
    <property type="protein sequence ID" value="MBG6101950.1"/>
    <property type="molecule type" value="Genomic_DNA"/>
</dbReference>
<evidence type="ECO:0000313" key="4">
    <source>
        <dbReference type="Proteomes" id="UP000631791"/>
    </source>
</evidence>
<protein>
    <submittedName>
        <fullName evidence="3">Type VII secretion protein EccB</fullName>
    </submittedName>
</protein>
<feature type="region of interest" description="Disordered" evidence="1">
    <location>
        <begin position="227"/>
        <end position="254"/>
    </location>
</feature>
<keyword evidence="2" id="KW-0472">Membrane</keyword>
<name>A0ABS0K0A9_9ACTN</name>
<evidence type="ECO:0000256" key="2">
    <source>
        <dbReference type="SAM" id="Phobius"/>
    </source>
</evidence>
<dbReference type="PANTHER" id="PTHR40765:SF2">
    <property type="entry name" value="ESX-2 SECRETION SYSTEM ATPASE ECCB2"/>
    <property type="match status" value="1"/>
</dbReference>
<comment type="caution">
    <text evidence="3">The sequence shown here is derived from an EMBL/GenBank/DDBJ whole genome shotgun (WGS) entry which is preliminary data.</text>
</comment>
<proteinExistence type="predicted"/>
<keyword evidence="2" id="KW-1133">Transmembrane helix</keyword>
<dbReference type="PANTHER" id="PTHR40765">
    <property type="entry name" value="ESX-2 SECRETION SYSTEM ATPASE ECCB2"/>
    <property type="match status" value="1"/>
</dbReference>
<dbReference type="Pfam" id="PF05108">
    <property type="entry name" value="T7SS_ESX1_EccB"/>
    <property type="match status" value="1"/>
</dbReference>
<dbReference type="InterPro" id="IPR044857">
    <property type="entry name" value="T7SS_EccB_R1"/>
</dbReference>
<feature type="region of interest" description="Disordered" evidence="1">
    <location>
        <begin position="464"/>
        <end position="540"/>
    </location>
</feature>
<organism evidence="3 4">
    <name type="scientific">Micromonospora vinacea</name>
    <dbReference type="NCBI Taxonomy" id="709878"/>
    <lineage>
        <taxon>Bacteria</taxon>
        <taxon>Bacillati</taxon>
        <taxon>Actinomycetota</taxon>
        <taxon>Actinomycetes</taxon>
        <taxon>Micromonosporales</taxon>
        <taxon>Micromonosporaceae</taxon>
        <taxon>Micromonospora</taxon>
    </lineage>
</organism>
<dbReference type="RefSeq" id="WP_196920785.1">
    <property type="nucleotide sequence ID" value="NZ_JADOTY010000001.1"/>
</dbReference>
<evidence type="ECO:0000313" key="3">
    <source>
        <dbReference type="EMBL" id="MBG6101950.1"/>
    </source>
</evidence>
<dbReference type="Proteomes" id="UP000631791">
    <property type="component" value="Unassembled WGS sequence"/>
</dbReference>
<accession>A0ABS0K0A9</accession>
<dbReference type="InterPro" id="IPR007795">
    <property type="entry name" value="T7SS_EccB"/>
</dbReference>
<sequence>MRTRRDQVQAYRFVTRRIVSALLSGDPETTNLPMRRLGMAVFGSVLTAAIVLGGVGAYGQLTGGTAPLDDQTLVIERETGATYVFIEGKLHPTLNYASARLIVNDASAQVRTMSQASLRDRPRGVTLGIVGAPDALPDRKSLTGLPWSVCDVPDPVDRQRSSTRVVIDRALPGGAPLGDRAVLVSVDDQRYLITNNSRLQLLDPSRTITALRMAGTERLQVGQQLLNSVPAGPPLRRPSLTGEGEPSSRRVGGQSYDVGSVFKAAGRHYVLTRDALVSISEITALLLISNGGRITDITPNQASEAFEERRIEEDGLPSTMPALYPAQPGQTTLCATYRKGSAGGPPTTTVEVFDRVPDELTESDPGLVPVRQTRRDAVRTAEAVLLPGGKGVIAQASPGAGTSGSGAAGSTIYLISPQGIRYPLGSAATLEALGYGGVTPLAVPGSLLALIPTGPTLDREDALAVFSPDGPAPAAPPPAAPRSVSPSAAPPSGTPSAGSPSGSSSAAPPSGSTPTTPASGAPSSGGTGGGRSAESTDADG</sequence>
<keyword evidence="4" id="KW-1185">Reference proteome</keyword>
<reference evidence="3 4" key="1">
    <citation type="submission" date="2020-11" db="EMBL/GenBank/DDBJ databases">
        <title>Sequencing the genomes of 1000 actinobacteria strains.</title>
        <authorList>
            <person name="Klenk H.-P."/>
        </authorList>
    </citation>
    <scope>NUCLEOTIDE SEQUENCE [LARGE SCALE GENOMIC DNA]</scope>
    <source>
        <strain evidence="3 4">DSM 101695</strain>
    </source>
</reference>
<keyword evidence="2" id="KW-0812">Transmembrane</keyword>
<gene>
    <name evidence="3" type="ORF">IW249_002364</name>
</gene>
<feature type="transmembrane region" description="Helical" evidence="2">
    <location>
        <begin position="37"/>
        <end position="58"/>
    </location>
</feature>
<feature type="compositionally biased region" description="Pro residues" evidence="1">
    <location>
        <begin position="470"/>
        <end position="480"/>
    </location>
</feature>
<dbReference type="Gene3D" id="3.30.2390.20">
    <property type="entry name" value="Type VII secretion system EccB, repeat 1 domain"/>
    <property type="match status" value="1"/>
</dbReference>